<evidence type="ECO:0000313" key="4">
    <source>
        <dbReference type="EMBL" id="MDQ0117158.1"/>
    </source>
</evidence>
<dbReference type="CDD" id="cd05371">
    <property type="entry name" value="HSD10-like_SDR_c"/>
    <property type="match status" value="1"/>
</dbReference>
<accession>A0ABT9UDV3</accession>
<dbReference type="EMBL" id="JAUSSY010000001">
    <property type="protein sequence ID" value="MDQ0117158.1"/>
    <property type="molecule type" value="Genomic_DNA"/>
</dbReference>
<gene>
    <name evidence="4" type="ORF">J2T22_000318</name>
</gene>
<name>A0ABT9UDV3_9MICC</name>
<proteinExistence type="inferred from homology"/>
<sequence length="264" mass="26405">MDINGSVALVTGGASGLGAATAQRLFDAGASVVLVDLPSSVGQAVADELNGRAAAGQSAVFAPADVTSETDVGAAVGTAAGLGPLRIVVNCAGIATPGKVLGRDGVLPLETFSKVIQVNLIGTFNVLRLAAEAMVATEPAATPLGGPERGVIINTASVAAFDGQIGQPAYSASKGAVAAMTLPIARELARSLVRVVTIAPGIFETPMMAGLPQEAQDSLGAQVPHPSRLGKPAEYANLVAHIVDNAMLNGETIRLDGAIRMGPK</sequence>
<organism evidence="4 5">
    <name type="scientific">Pseudarthrobacter defluvii</name>
    <dbReference type="NCBI Taxonomy" id="410837"/>
    <lineage>
        <taxon>Bacteria</taxon>
        <taxon>Bacillati</taxon>
        <taxon>Actinomycetota</taxon>
        <taxon>Actinomycetes</taxon>
        <taxon>Micrococcales</taxon>
        <taxon>Micrococcaceae</taxon>
        <taxon>Pseudarthrobacter</taxon>
    </lineage>
</organism>
<dbReference type="PROSITE" id="PS00061">
    <property type="entry name" value="ADH_SHORT"/>
    <property type="match status" value="1"/>
</dbReference>
<dbReference type="SUPFAM" id="SSF51735">
    <property type="entry name" value="NAD(P)-binding Rossmann-fold domains"/>
    <property type="match status" value="1"/>
</dbReference>
<comment type="similarity">
    <text evidence="1 3">Belongs to the short-chain dehydrogenases/reductases (SDR) family.</text>
</comment>
<dbReference type="RefSeq" id="WP_275180964.1">
    <property type="nucleotide sequence ID" value="NZ_JAUSSY010000001.1"/>
</dbReference>
<reference evidence="4 5" key="1">
    <citation type="submission" date="2023-07" db="EMBL/GenBank/DDBJ databases">
        <title>Sorghum-associated microbial communities from plants grown in Nebraska, USA.</title>
        <authorList>
            <person name="Schachtman D."/>
        </authorList>
    </citation>
    <scope>NUCLEOTIDE SEQUENCE [LARGE SCALE GENOMIC DNA]</scope>
    <source>
        <strain evidence="4 5">DS994</strain>
    </source>
</reference>
<dbReference type="InterPro" id="IPR020904">
    <property type="entry name" value="Sc_DH/Rdtase_CS"/>
</dbReference>
<dbReference type="PANTHER" id="PTHR43658">
    <property type="entry name" value="SHORT-CHAIN DEHYDROGENASE/REDUCTASE"/>
    <property type="match status" value="1"/>
</dbReference>
<dbReference type="PANTHER" id="PTHR43658:SF8">
    <property type="entry name" value="17-BETA-HYDROXYSTEROID DEHYDROGENASE 14-RELATED"/>
    <property type="match status" value="1"/>
</dbReference>
<evidence type="ECO:0000256" key="2">
    <source>
        <dbReference type="ARBA" id="ARBA00023002"/>
    </source>
</evidence>
<dbReference type="InterPro" id="IPR002347">
    <property type="entry name" value="SDR_fam"/>
</dbReference>
<comment type="caution">
    <text evidence="4">The sequence shown here is derived from an EMBL/GenBank/DDBJ whole genome shotgun (WGS) entry which is preliminary data.</text>
</comment>
<dbReference type="PRINTS" id="PR00080">
    <property type="entry name" value="SDRFAMILY"/>
</dbReference>
<dbReference type="Gene3D" id="3.40.50.720">
    <property type="entry name" value="NAD(P)-binding Rossmann-like Domain"/>
    <property type="match status" value="1"/>
</dbReference>
<dbReference type="PRINTS" id="PR00081">
    <property type="entry name" value="GDHRDH"/>
</dbReference>
<protein>
    <submittedName>
        <fullName evidence="4">NAD(P)-dependent dehydrogenase (Short-subunit alcohol dehydrogenase family)</fullName>
    </submittedName>
</protein>
<evidence type="ECO:0000256" key="3">
    <source>
        <dbReference type="RuleBase" id="RU000363"/>
    </source>
</evidence>
<keyword evidence="5" id="KW-1185">Reference proteome</keyword>
<dbReference type="InterPro" id="IPR036291">
    <property type="entry name" value="NAD(P)-bd_dom_sf"/>
</dbReference>
<keyword evidence="2" id="KW-0560">Oxidoreductase</keyword>
<dbReference type="Pfam" id="PF00106">
    <property type="entry name" value="adh_short"/>
    <property type="match status" value="1"/>
</dbReference>
<dbReference type="Proteomes" id="UP001226389">
    <property type="component" value="Unassembled WGS sequence"/>
</dbReference>
<evidence type="ECO:0000256" key="1">
    <source>
        <dbReference type="ARBA" id="ARBA00006484"/>
    </source>
</evidence>
<evidence type="ECO:0000313" key="5">
    <source>
        <dbReference type="Proteomes" id="UP001226389"/>
    </source>
</evidence>